<feature type="region of interest" description="Disordered" evidence="1">
    <location>
        <begin position="75"/>
        <end position="98"/>
    </location>
</feature>
<comment type="caution">
    <text evidence="2">The sequence shown here is derived from an EMBL/GenBank/DDBJ whole genome shotgun (WGS) entry which is preliminary data.</text>
</comment>
<dbReference type="RefSeq" id="WP_114300345.1">
    <property type="nucleotide sequence ID" value="NZ_QPJT01000047.1"/>
</dbReference>
<reference evidence="2 3" key="1">
    <citation type="submission" date="2018-07" db="EMBL/GenBank/DDBJ databases">
        <title>Genomic Encyclopedia of Type Strains, Phase IV (KMG-IV): sequencing the most valuable type-strain genomes for metagenomic binning, comparative biology and taxonomic classification.</title>
        <authorList>
            <person name="Goeker M."/>
        </authorList>
    </citation>
    <scope>NUCLEOTIDE SEQUENCE [LARGE SCALE GENOMIC DNA]</scope>
    <source>
        <strain evidence="2 3">DSM 27016</strain>
    </source>
</reference>
<organism evidence="2 3">
    <name type="scientific">Anaerobacterium chartisolvens</name>
    <dbReference type="NCBI Taxonomy" id="1297424"/>
    <lineage>
        <taxon>Bacteria</taxon>
        <taxon>Bacillati</taxon>
        <taxon>Bacillota</taxon>
        <taxon>Clostridia</taxon>
        <taxon>Eubacteriales</taxon>
        <taxon>Oscillospiraceae</taxon>
        <taxon>Anaerobacterium</taxon>
    </lineage>
</organism>
<protein>
    <submittedName>
        <fullName evidence="2">Uncharacterized protein</fullName>
    </submittedName>
</protein>
<evidence type="ECO:0000313" key="3">
    <source>
        <dbReference type="Proteomes" id="UP000253034"/>
    </source>
</evidence>
<accession>A0A369AF04</accession>
<gene>
    <name evidence="2" type="ORF">DFR58_14719</name>
</gene>
<evidence type="ECO:0000313" key="2">
    <source>
        <dbReference type="EMBL" id="RCX07899.1"/>
    </source>
</evidence>
<proteinExistence type="predicted"/>
<dbReference type="Proteomes" id="UP000253034">
    <property type="component" value="Unassembled WGS sequence"/>
</dbReference>
<keyword evidence="3" id="KW-1185">Reference proteome</keyword>
<sequence>MAGEYVRARLRQRDWDLRDWIDGMKAEGHEEGDLVRAGLRLLMEQERAASICAEPERAAPRLSGQLPPKLVTAKTKENHDAGANAKEKGSVDNFLEQF</sequence>
<dbReference type="EMBL" id="QPJT01000047">
    <property type="protein sequence ID" value="RCX07899.1"/>
    <property type="molecule type" value="Genomic_DNA"/>
</dbReference>
<evidence type="ECO:0000256" key="1">
    <source>
        <dbReference type="SAM" id="MobiDB-lite"/>
    </source>
</evidence>
<dbReference type="AlphaFoldDB" id="A0A369AF04"/>
<name>A0A369AF04_9FIRM</name>
<feature type="compositionally biased region" description="Basic and acidic residues" evidence="1">
    <location>
        <begin position="75"/>
        <end position="90"/>
    </location>
</feature>